<feature type="domain" description="Peptidase S9 prolyl oligopeptidase catalytic" evidence="2">
    <location>
        <begin position="135"/>
        <end position="346"/>
    </location>
</feature>
<dbReference type="GO" id="GO:0008236">
    <property type="term" value="F:serine-type peptidase activity"/>
    <property type="evidence" value="ECO:0007669"/>
    <property type="project" value="InterPro"/>
</dbReference>
<organism evidence="4 5">
    <name type="scientific">Candidatus Collierbacteria bacterium RIFOXYB1_FULL_49_13</name>
    <dbReference type="NCBI Taxonomy" id="1817728"/>
    <lineage>
        <taxon>Bacteria</taxon>
        <taxon>Candidatus Collieribacteriota</taxon>
    </lineage>
</organism>
<gene>
    <name evidence="4" type="ORF">A2368_01830</name>
</gene>
<dbReference type="InterPro" id="IPR011042">
    <property type="entry name" value="6-blade_b-propeller_TolB-like"/>
</dbReference>
<evidence type="ECO:0000313" key="4">
    <source>
        <dbReference type="EMBL" id="OGD79403.1"/>
    </source>
</evidence>
<feature type="non-terminal residue" evidence="4">
    <location>
        <position position="446"/>
    </location>
</feature>
<evidence type="ECO:0000256" key="1">
    <source>
        <dbReference type="ARBA" id="ARBA00022801"/>
    </source>
</evidence>
<dbReference type="InterPro" id="IPR011041">
    <property type="entry name" value="Quinoprot_gluc/sorb_DH_b-prop"/>
</dbReference>
<dbReference type="PANTHER" id="PTHR22946:SF9">
    <property type="entry name" value="POLYKETIDE TRANSFERASE AF380"/>
    <property type="match status" value="1"/>
</dbReference>
<dbReference type="InterPro" id="IPR050261">
    <property type="entry name" value="FrsA_esterase"/>
</dbReference>
<evidence type="ECO:0000259" key="3">
    <source>
        <dbReference type="Pfam" id="PF07995"/>
    </source>
</evidence>
<dbReference type="PANTHER" id="PTHR22946">
    <property type="entry name" value="DIENELACTONE HYDROLASE DOMAIN-CONTAINING PROTEIN-RELATED"/>
    <property type="match status" value="1"/>
</dbReference>
<comment type="caution">
    <text evidence="4">The sequence shown here is derived from an EMBL/GenBank/DDBJ whole genome shotgun (WGS) entry which is preliminary data.</text>
</comment>
<dbReference type="Proteomes" id="UP000176682">
    <property type="component" value="Unassembled WGS sequence"/>
</dbReference>
<keyword evidence="1" id="KW-0378">Hydrolase</keyword>
<evidence type="ECO:0000259" key="2">
    <source>
        <dbReference type="Pfam" id="PF00326"/>
    </source>
</evidence>
<name>A0A1F5FIG0_9BACT</name>
<dbReference type="Gene3D" id="2.120.10.30">
    <property type="entry name" value="TolB, C-terminal domain"/>
    <property type="match status" value="1"/>
</dbReference>
<evidence type="ECO:0008006" key="6">
    <source>
        <dbReference type="Google" id="ProtNLM"/>
    </source>
</evidence>
<dbReference type="SUPFAM" id="SSF50952">
    <property type="entry name" value="Soluble quinoprotein glucose dehydrogenase"/>
    <property type="match status" value="1"/>
</dbReference>
<reference evidence="4 5" key="1">
    <citation type="journal article" date="2016" name="Nat. Commun.">
        <title>Thousands of microbial genomes shed light on interconnected biogeochemical processes in an aquifer system.</title>
        <authorList>
            <person name="Anantharaman K."/>
            <person name="Brown C.T."/>
            <person name="Hug L.A."/>
            <person name="Sharon I."/>
            <person name="Castelle C.J."/>
            <person name="Probst A.J."/>
            <person name="Thomas B.C."/>
            <person name="Singh A."/>
            <person name="Wilkins M.J."/>
            <person name="Karaoz U."/>
            <person name="Brodie E.L."/>
            <person name="Williams K.H."/>
            <person name="Hubbard S.S."/>
            <person name="Banfield J.F."/>
        </authorList>
    </citation>
    <scope>NUCLEOTIDE SEQUENCE [LARGE SCALE GENOMIC DNA]</scope>
</reference>
<dbReference type="GO" id="GO:0052689">
    <property type="term" value="F:carboxylic ester hydrolase activity"/>
    <property type="evidence" value="ECO:0007669"/>
    <property type="project" value="UniProtKB-ARBA"/>
</dbReference>
<dbReference type="GO" id="GO:0006508">
    <property type="term" value="P:proteolysis"/>
    <property type="evidence" value="ECO:0007669"/>
    <property type="project" value="InterPro"/>
</dbReference>
<dbReference type="Pfam" id="PF00326">
    <property type="entry name" value="Peptidase_S9"/>
    <property type="match status" value="1"/>
</dbReference>
<dbReference type="Pfam" id="PF07995">
    <property type="entry name" value="GSDH"/>
    <property type="match status" value="1"/>
</dbReference>
<accession>A0A1F5FIG0</accession>
<evidence type="ECO:0000313" key="5">
    <source>
        <dbReference type="Proteomes" id="UP000176682"/>
    </source>
</evidence>
<feature type="domain" description="Glucose/Sorbosone dehydrogenase" evidence="3">
    <location>
        <begin position="360"/>
        <end position="445"/>
    </location>
</feature>
<sequence length="446" mass="49299">MKKILLVGMVLVASLVVVLTVHKLRSEGAVEIESNMEETGEESEQVGEASDLQIEGLRKKTYPGSQMILETKLSSGSGYERYLASYESEGLKINGLLTIPTGKMPEGGFPAIVFNHGYIAPSVYKTQEKYVAYVDSLARSGYVVFKIDYRGHDKSEGEPTGAYGSAGYLVDSLNAVGSLKQFLKVNPQKIGMWGHSMGGHITLKAMVVSGEVKAGVIWAGVVASYTDLLSNWSRSRTTPPPGIPTGARRWRQVLTEKYGSPEINPTFWNSISANSFLKDLSGPIQLHHGEEDTSVPAEFSRDLFTEIKAVGKETELYLYPGDNHNISKNFSQAMGKTIEFFDKYLKTNNDGDRRVVAAGLDTPWSIAFLKNGDFLITERRGVVKLVKVTGEIKEIGRMGRVQEVGEGGLLGMALHPNFDLNQWIYFYYTYAADKGDTKNRVVRMKY</sequence>
<dbReference type="InterPro" id="IPR012938">
    <property type="entry name" value="Glc/Sorbosone_DH"/>
</dbReference>
<dbReference type="EMBL" id="MFAM01000022">
    <property type="protein sequence ID" value="OGD79403.1"/>
    <property type="molecule type" value="Genomic_DNA"/>
</dbReference>
<dbReference type="Gene3D" id="3.40.50.1820">
    <property type="entry name" value="alpha/beta hydrolase"/>
    <property type="match status" value="1"/>
</dbReference>
<proteinExistence type="predicted"/>
<dbReference type="AlphaFoldDB" id="A0A1F5FIG0"/>
<protein>
    <recommendedName>
        <fullName evidence="6">Peptidase S9 prolyl oligopeptidase catalytic domain-containing protein</fullName>
    </recommendedName>
</protein>
<dbReference type="InterPro" id="IPR001375">
    <property type="entry name" value="Peptidase_S9_cat"/>
</dbReference>
<dbReference type="SUPFAM" id="SSF53474">
    <property type="entry name" value="alpha/beta-Hydrolases"/>
    <property type="match status" value="1"/>
</dbReference>
<dbReference type="InterPro" id="IPR029058">
    <property type="entry name" value="AB_hydrolase_fold"/>
</dbReference>